<feature type="compositionally biased region" description="Low complexity" evidence="2">
    <location>
        <begin position="424"/>
        <end position="433"/>
    </location>
</feature>
<reference evidence="3" key="2">
    <citation type="submission" date="2025-08" db="UniProtKB">
        <authorList>
            <consortium name="Ensembl"/>
        </authorList>
    </citation>
    <scope>IDENTIFICATION</scope>
</reference>
<feature type="compositionally biased region" description="Low complexity" evidence="2">
    <location>
        <begin position="118"/>
        <end position="132"/>
    </location>
</feature>
<reference evidence="3" key="3">
    <citation type="submission" date="2025-09" db="UniProtKB">
        <authorList>
            <consortium name="Ensembl"/>
        </authorList>
    </citation>
    <scope>IDENTIFICATION</scope>
</reference>
<dbReference type="InterPro" id="IPR029199">
    <property type="entry name" value="THRAP3_BCLAF1"/>
</dbReference>
<dbReference type="Ensembl" id="ENSDCDT00010058064.1">
    <property type="protein sequence ID" value="ENSDCDP00010047819.1"/>
    <property type="gene ID" value="ENSDCDG00010028845.1"/>
</dbReference>
<feature type="compositionally biased region" description="Basic and acidic residues" evidence="2">
    <location>
        <begin position="590"/>
        <end position="624"/>
    </location>
</feature>
<dbReference type="GO" id="GO:0003677">
    <property type="term" value="F:DNA binding"/>
    <property type="evidence" value="ECO:0007669"/>
    <property type="project" value="TreeGrafter"/>
</dbReference>
<protein>
    <recommendedName>
        <fullName evidence="5">Thyroid hormone receptor-associated protein 3</fullName>
    </recommendedName>
</protein>
<reference evidence="3 4" key="1">
    <citation type="submission" date="2020-06" db="EMBL/GenBank/DDBJ databases">
        <authorList>
            <consortium name="Wellcome Sanger Institute Data Sharing"/>
        </authorList>
    </citation>
    <scope>NUCLEOTIDE SEQUENCE [LARGE SCALE GENOMIC DNA]</scope>
</reference>
<evidence type="ECO:0000256" key="2">
    <source>
        <dbReference type="SAM" id="MobiDB-lite"/>
    </source>
</evidence>
<dbReference type="PANTHER" id="PTHR15268:SF16">
    <property type="entry name" value="THYROID HORMONE RECEPTOR-ASSOCIATED PROTEIN 3"/>
    <property type="match status" value="1"/>
</dbReference>
<feature type="region of interest" description="Disordered" evidence="2">
    <location>
        <begin position="1"/>
        <end position="347"/>
    </location>
</feature>
<dbReference type="Pfam" id="PF15440">
    <property type="entry name" value="THRAP3_BCLAF1"/>
    <property type="match status" value="1"/>
</dbReference>
<evidence type="ECO:0000256" key="1">
    <source>
        <dbReference type="ARBA" id="ARBA00006481"/>
    </source>
</evidence>
<feature type="compositionally biased region" description="Basic and acidic residues" evidence="2">
    <location>
        <begin position="380"/>
        <end position="413"/>
    </location>
</feature>
<feature type="region of interest" description="Disordered" evidence="2">
    <location>
        <begin position="590"/>
        <end position="856"/>
    </location>
</feature>
<accession>A0AAY4DRH1</accession>
<feature type="compositionally biased region" description="Basic and acidic residues" evidence="2">
    <location>
        <begin position="814"/>
        <end position="824"/>
    </location>
</feature>
<feature type="compositionally biased region" description="Basic and acidic residues" evidence="2">
    <location>
        <begin position="671"/>
        <end position="716"/>
    </location>
</feature>
<dbReference type="GO" id="GO:0045944">
    <property type="term" value="P:positive regulation of transcription by RNA polymerase II"/>
    <property type="evidence" value="ECO:0007669"/>
    <property type="project" value="TreeGrafter"/>
</dbReference>
<dbReference type="GeneTree" id="ENSGT00950000183163"/>
<proteinExistence type="inferred from homology"/>
<feature type="compositionally biased region" description="Basic and acidic residues" evidence="2">
    <location>
        <begin position="782"/>
        <end position="798"/>
    </location>
</feature>
<feature type="region of interest" description="Disordered" evidence="2">
    <location>
        <begin position="365"/>
        <end position="463"/>
    </location>
</feature>
<feature type="compositionally biased region" description="Low complexity" evidence="2">
    <location>
        <begin position="246"/>
        <end position="256"/>
    </location>
</feature>
<comment type="similarity">
    <text evidence="1">Belongs to the BCLAF1/THRAP3 family.</text>
</comment>
<sequence>MKKRKRSRSRSRSRSHSPSHGRDRNYPSRDYQNNRGHWGYNRGYRRPYYPRGRGRGFFPRGRYQRGGNNYGYRNNNWQGYRDHQQPHDHHSSHSPRRGRSRSRTPRKRSGSRSRSRSFRSSSAHSSSSSRSSTPRRRSSKLASKDPKAKASPAEPRSGSRGSKEGLPSPRDAASNAQDRSKWKGLTDYEATTSPQGHPSSQNASAEAKPVSEHKSPVPAASGNSGTLWKSVDPSTQSPKSPPKPPGTSTGFGFFSKGDMKPGEKLAFSSALKKYMSEQGKKPERENGREGDQSSADAERETNSSKTGRGLFDLSSTYTTAKTTDKGLPFLDPEEEDFLKGRNSIEEETKMTVKAPLSVRDLAEERFGKWDDSDYLPPSKETSHREMQEDVEEELQHMEEELYHSRKQAKEEKASKKKEKKKNRISPSSPTIITKSLEGRTRALFPAGREESPPPRVSGKRDGDVNFTIKSFDENLDGMSGIMAKERRMSRDLLHQNKKDQEFRSIFQHIQSAELRRSPSELFAQHIVTIVHNIKAQHFRSSGMTLNERFAMYQRRAAEMEMMKPRKSPEIHRIIDVSPTAFKRHAHLFEDVEESSQKDQGKRQEADLRLDIERRKKYPAKERKTSVGSQGPSRERSLEKSSKHHKKSKKSKKKRERSPSSSSSSSSSHSYRGKEFPGEDMEHMEEGYGKPRMGHRDYNNPMDRGPRDYEGHMERGRGGYMRGRGGYDPTRGGFQPRVRGRGWGRGNYPGNNNMGNPPPTGGPVRPPEEEWDPEYTPKSRKYYLHDDRDGEKKWLDARGRGRGNTYSRGRGFVFRKGDNSPKWTHDMFQGSEEGALADDSADLNHKDEDKSGDASKL</sequence>
<feature type="compositionally biased region" description="Polar residues" evidence="2">
    <location>
        <begin position="189"/>
        <end position="204"/>
    </location>
</feature>
<organism evidence="3 4">
    <name type="scientific">Denticeps clupeoides</name>
    <name type="common">denticle herring</name>
    <dbReference type="NCBI Taxonomy" id="299321"/>
    <lineage>
        <taxon>Eukaryota</taxon>
        <taxon>Metazoa</taxon>
        <taxon>Chordata</taxon>
        <taxon>Craniata</taxon>
        <taxon>Vertebrata</taxon>
        <taxon>Euteleostomi</taxon>
        <taxon>Actinopterygii</taxon>
        <taxon>Neopterygii</taxon>
        <taxon>Teleostei</taxon>
        <taxon>Clupei</taxon>
        <taxon>Clupeiformes</taxon>
        <taxon>Denticipitoidei</taxon>
        <taxon>Denticipitidae</taxon>
        <taxon>Denticeps</taxon>
    </lineage>
</organism>
<evidence type="ECO:0008006" key="5">
    <source>
        <dbReference type="Google" id="ProtNLM"/>
    </source>
</evidence>
<dbReference type="PANTHER" id="PTHR15268">
    <property type="entry name" value="THRAP3/BCLAF1"/>
    <property type="match status" value="1"/>
</dbReference>
<feature type="compositionally biased region" description="Pro residues" evidence="2">
    <location>
        <begin position="755"/>
        <end position="764"/>
    </location>
</feature>
<feature type="compositionally biased region" description="Low complexity" evidence="2">
    <location>
        <begin position="658"/>
        <end position="669"/>
    </location>
</feature>
<feature type="compositionally biased region" description="Low complexity" evidence="2">
    <location>
        <begin position="39"/>
        <end position="79"/>
    </location>
</feature>
<feature type="compositionally biased region" description="Basic and acidic residues" evidence="2">
    <location>
        <begin position="447"/>
        <end position="463"/>
    </location>
</feature>
<feature type="compositionally biased region" description="Basic residues" evidence="2">
    <location>
        <begin position="641"/>
        <end position="655"/>
    </location>
</feature>
<dbReference type="GO" id="GO:0016592">
    <property type="term" value="C:mediator complex"/>
    <property type="evidence" value="ECO:0007669"/>
    <property type="project" value="TreeGrafter"/>
</dbReference>
<gene>
    <name evidence="3" type="primary">thrap3b</name>
</gene>
<dbReference type="AlphaFoldDB" id="A0AAY4DRH1"/>
<name>A0AAY4DRH1_9TELE</name>
<dbReference type="Proteomes" id="UP000694580">
    <property type="component" value="Chromosome 20"/>
</dbReference>
<evidence type="ECO:0000313" key="4">
    <source>
        <dbReference type="Proteomes" id="UP000694580"/>
    </source>
</evidence>
<evidence type="ECO:0000313" key="3">
    <source>
        <dbReference type="Ensembl" id="ENSDCDP00010047819.1"/>
    </source>
</evidence>
<feature type="compositionally biased region" description="Basic residues" evidence="2">
    <location>
        <begin position="92"/>
        <end position="117"/>
    </location>
</feature>
<keyword evidence="4" id="KW-1185">Reference proteome</keyword>
<feature type="compositionally biased region" description="Basic and acidic residues" evidence="2">
    <location>
        <begin position="337"/>
        <end position="347"/>
    </location>
</feature>
<dbReference type="GO" id="GO:0003712">
    <property type="term" value="F:transcription coregulator activity"/>
    <property type="evidence" value="ECO:0007669"/>
    <property type="project" value="TreeGrafter"/>
</dbReference>
<feature type="compositionally biased region" description="Basic and acidic residues" evidence="2">
    <location>
        <begin position="274"/>
        <end position="302"/>
    </location>
</feature>
<feature type="compositionally biased region" description="Basic residues" evidence="2">
    <location>
        <begin position="1"/>
        <end position="19"/>
    </location>
</feature>
<feature type="compositionally biased region" description="Basic residues" evidence="2">
    <location>
        <begin position="414"/>
        <end position="423"/>
    </location>
</feature>
<feature type="compositionally biased region" description="Basic and acidic residues" evidence="2">
    <location>
        <begin position="80"/>
        <end position="91"/>
    </location>
</feature>
<feature type="compositionally biased region" description="Basic and acidic residues" evidence="2">
    <location>
        <begin position="841"/>
        <end position="856"/>
    </location>
</feature>